<dbReference type="GO" id="GO:0005737">
    <property type="term" value="C:cytoplasm"/>
    <property type="evidence" value="ECO:0007669"/>
    <property type="project" value="UniProtKB-ARBA"/>
</dbReference>
<dbReference type="InterPro" id="IPR011989">
    <property type="entry name" value="ARM-like"/>
</dbReference>
<sequence length="1754" mass="196830">MSFRSTQTVRGLRAFTSSAIRHSYEQQLAKSAENINVVLEKSDRSSYILAQYIPEPARNGFLAIKAFGLEINKITDGGAATGSRASRASNQLSSSMGLSTADMKYKFWSDMMSKAFTDQGEVHEPTVFLLRDALRSGLNLDISYFHQYLQTRRHFLQSKQFKTVEDICSYGEGTYSQLNYATQALLLSPSISPSVIHLLELSPQLQNKVSDIAAHIGQASAVSSMILGFEYYASTRNIVTLPVDLMTKFELSQETALRLAQGHLKGKSQEEEAKEKLQNVIFETAVTANDHLLSARVKLKEVKNDIAHLVKSKPHDSLLQKNFKKWRRGIPDVVFIPFMNAIPTSLYLEKLEKNDFNLFRPAMKQKEWHPITLVINECMVISCAMRKMSRWPQTGVAAILGGSDLFGEEDGLSNLGLSGSHFGSAVSTPRPSNGGTANPNTSSNPLHSSFLQLRAILTETSDINTVDSLTILQPFLLAVESSSTSGNVTGLALNAITKFLDYGVIGWHSKNIQNSLIQITSSLTHCRFEAADQSSDDSVLLKVLRLLESIVDSSFSKLLPNAVVSEVIQTCLSLACNKRRSEVLRRAAEMAMISMTIRVFSRLRELTPETTHVDEIPTNYAENQLPADVIGGTSSPTEDTSAVAQDGAEADLKPPTVDLAPTSPKRKPSMTDEKEPQFDIVCINEFFAILISMISPTNQYQHMESTRVFALSLINIAIEVTGSEIPKHPSLMGLVADPVSKDVLQIITENTIKGNKMAISTRIASSKEAIVESLSLLWIRSPQFFSSLFVDYDCDFERFNMASDFVNFLCKLALPEAAVISTDNGILSLVSGINDRIKNSEGKHIRSDDQPSHQLLLDKDKKTAFVRCTEIFNDSPKKGVAAFAEKKFLNDPNDTSELASLLFNKSARLNKKILGEYLAKPSNTDLLREFMNLFEFAGLRVDEALRLLLKSFRLPGESQQIERIVELFAQAYVECQKSYTPDELTEEEKNEPVNPDQDAVFVLSYSIIMLNTDLHNPQVKRQMDLDSYKRNLKGVNNGKDFPEWYLSKIYSSIRDREIIMPEEHHGTDKWFDDVWHNLISSQTKVAHDKDISLNSIDVGTLCQFDKLFFEGSVDVIIETLIKVFKEASDDNIITKLMSSIDKCANICINYGLAKPVNHLIEELTTITHLTRKTFPAPHPEENIRREIPITQITIEKKEEPISISDMAVYFGRDFKAQLAAVVLFRLIKKSDCRVSQSWDGVVKIILTLLENCLINPNLFCEFQKKVNLAPLAKVKPRFIIQGTKPLNNSGILSTFSSFLKGYSDEPPEPSDQEIESTLSTIDCVRSINVPGIFDTVSKGTQDELKQFVDLLLDNLPEFSDDKKRFYESEILFLFEVGVCFSLIVSETEVTDKLIGKLHEHMKNHVSKRGYMRLSTYLFLLARQSDHSYEKEAAETLERINSFDRDIITKHGASLVKSLFSFVDHDSKSRPLIQTEGFWDFLKLAGSSSDLADEVLDFVESIVQDSSDEVSDQNHILLLGLLDEVSSLGAVGAQWEQTRDSGQTVNNKADEDSEERKNVQKLIQISSRSIDQTGLLGSSTRKLSYPLIQALAHQCFNPCREVRSHAITVLQNTLLSGALNENFTALGIYEYGLFPLLAELEKEDVITTDKKGFPETHSQILNLVSKVFLKHHSELTEEERKTVWLGIVTHFVRVNKMNSDQEKSYVKESSLEVMKNMILVLHNEFLVPDNKDLWESTWKNLEQVYPGLEKELPNK</sequence>
<dbReference type="InterPro" id="IPR016024">
    <property type="entry name" value="ARM-type_fold"/>
</dbReference>
<dbReference type="VEuPathDB" id="FungiDB:CXQ87_001080"/>
<dbReference type="EMBL" id="PKFP01000008">
    <property type="protein sequence ID" value="PVH18163.1"/>
    <property type="molecule type" value="Genomic_DNA"/>
</dbReference>
<evidence type="ECO:0000313" key="4">
    <source>
        <dbReference type="Proteomes" id="UP000244406"/>
    </source>
</evidence>
<dbReference type="InterPro" id="IPR023394">
    <property type="entry name" value="Sec7_C_sf"/>
</dbReference>
<dbReference type="InterPro" id="IPR035999">
    <property type="entry name" value="Sec7_dom_sf"/>
</dbReference>
<reference evidence="3 4" key="1">
    <citation type="submission" date="2017-12" db="EMBL/GenBank/DDBJ databases">
        <title>Genome Sequence of the Amphotericin B-resistant Candida duobushaemulonii strain, B09383.</title>
        <authorList>
            <person name="Chow N.A."/>
            <person name="Gade L."/>
            <person name="Batra D."/>
            <person name="Rowe L.A."/>
            <person name="Loparev V.N."/>
            <person name="Litvintseva A.P."/>
        </authorList>
    </citation>
    <scope>NUCLEOTIDE SEQUENCE [LARGE SCALE GENOMIC DNA]</scope>
    <source>
        <strain evidence="3 4">B09383</strain>
    </source>
</reference>
<evidence type="ECO:0000256" key="1">
    <source>
        <dbReference type="SAM" id="MobiDB-lite"/>
    </source>
</evidence>
<dbReference type="Gene3D" id="1.25.10.10">
    <property type="entry name" value="Leucine-rich Repeat Variant"/>
    <property type="match status" value="1"/>
</dbReference>
<feature type="domain" description="SEC7" evidence="2">
    <location>
        <begin position="854"/>
        <end position="1056"/>
    </location>
</feature>
<dbReference type="SUPFAM" id="SSF48371">
    <property type="entry name" value="ARM repeat"/>
    <property type="match status" value="1"/>
</dbReference>
<dbReference type="InterPro" id="IPR056604">
    <property type="entry name" value="GBF1-like_TPR"/>
</dbReference>
<dbReference type="GeneID" id="37001081"/>
<feature type="compositionally biased region" description="Polar residues" evidence="1">
    <location>
        <begin position="632"/>
        <end position="643"/>
    </location>
</feature>
<dbReference type="RefSeq" id="XP_025339103.1">
    <property type="nucleotide sequence ID" value="XM_025479630.1"/>
</dbReference>
<dbReference type="Pfam" id="PF00494">
    <property type="entry name" value="SQS_PSY"/>
    <property type="match status" value="1"/>
</dbReference>
<dbReference type="GO" id="GO:0012505">
    <property type="term" value="C:endomembrane system"/>
    <property type="evidence" value="ECO:0007669"/>
    <property type="project" value="UniProtKB-ARBA"/>
</dbReference>
<feature type="compositionally biased region" description="Polar residues" evidence="1">
    <location>
        <begin position="425"/>
        <end position="444"/>
    </location>
</feature>
<evidence type="ECO:0000259" key="2">
    <source>
        <dbReference type="PROSITE" id="PS50190"/>
    </source>
</evidence>
<feature type="region of interest" description="Disordered" evidence="1">
    <location>
        <begin position="424"/>
        <end position="444"/>
    </location>
</feature>
<dbReference type="GO" id="GO:0005085">
    <property type="term" value="F:guanyl-nucleotide exchange factor activity"/>
    <property type="evidence" value="ECO:0007669"/>
    <property type="project" value="InterPro"/>
</dbReference>
<dbReference type="InterPro" id="IPR000904">
    <property type="entry name" value="Sec7_dom"/>
</dbReference>
<comment type="caution">
    <text evidence="3">The sequence shown here is derived from an EMBL/GenBank/DDBJ whole genome shotgun (WGS) entry which is preliminary data.</text>
</comment>
<dbReference type="PANTHER" id="PTHR10663">
    <property type="entry name" value="GUANYL-NUCLEOTIDE EXCHANGE FACTOR"/>
    <property type="match status" value="1"/>
</dbReference>
<protein>
    <recommendedName>
        <fullName evidence="2">SEC7 domain-containing protein</fullName>
    </recommendedName>
</protein>
<dbReference type="Pfam" id="PF01369">
    <property type="entry name" value="Sec7"/>
    <property type="match status" value="1"/>
</dbReference>
<dbReference type="Gene3D" id="1.10.1000.11">
    <property type="entry name" value="Arf Nucleotide-binding Site Opener,domain 2"/>
    <property type="match status" value="1"/>
</dbReference>
<dbReference type="Gene3D" id="1.10.220.20">
    <property type="match status" value="1"/>
</dbReference>
<accession>A0A2V1ALN9</accession>
<evidence type="ECO:0000313" key="3">
    <source>
        <dbReference type="EMBL" id="PVH18163.1"/>
    </source>
</evidence>
<dbReference type="PROSITE" id="PS50190">
    <property type="entry name" value="SEC7"/>
    <property type="match status" value="1"/>
</dbReference>
<gene>
    <name evidence="3" type="ORF">CXQ87_001080</name>
</gene>
<keyword evidence="4" id="KW-1185">Reference proteome</keyword>
<dbReference type="InterPro" id="IPR002060">
    <property type="entry name" value="Squ/phyt_synthse"/>
</dbReference>
<dbReference type="PANTHER" id="PTHR10663:SF388">
    <property type="entry name" value="GOLGI-SPECIFIC BREFELDIN A-RESISTANCE GUANINE NUCLEOTIDE EXCHANGE FACTOR 1"/>
    <property type="match status" value="1"/>
</dbReference>
<name>A0A2V1ALN9_9ASCO</name>
<dbReference type="InterPro" id="IPR008949">
    <property type="entry name" value="Isoprenoid_synthase_dom_sf"/>
</dbReference>
<dbReference type="SUPFAM" id="SSF48576">
    <property type="entry name" value="Terpenoid synthases"/>
    <property type="match status" value="1"/>
</dbReference>
<feature type="region of interest" description="Disordered" evidence="1">
    <location>
        <begin position="632"/>
        <end position="674"/>
    </location>
</feature>
<dbReference type="GO" id="GO:0016192">
    <property type="term" value="P:vesicle-mediated transport"/>
    <property type="evidence" value="ECO:0007669"/>
    <property type="project" value="UniProtKB-ARBA"/>
</dbReference>
<proteinExistence type="predicted"/>
<dbReference type="GO" id="GO:0032012">
    <property type="term" value="P:regulation of ARF protein signal transduction"/>
    <property type="evidence" value="ECO:0007669"/>
    <property type="project" value="InterPro"/>
</dbReference>
<dbReference type="SUPFAM" id="SSF48425">
    <property type="entry name" value="Sec7 domain"/>
    <property type="match status" value="1"/>
</dbReference>
<dbReference type="CDD" id="cd00171">
    <property type="entry name" value="Sec7"/>
    <property type="match status" value="1"/>
</dbReference>
<organism evidence="3 4">
    <name type="scientific">Candidozyma duobushaemuli</name>
    <dbReference type="NCBI Taxonomy" id="1231522"/>
    <lineage>
        <taxon>Eukaryota</taxon>
        <taxon>Fungi</taxon>
        <taxon>Dikarya</taxon>
        <taxon>Ascomycota</taxon>
        <taxon>Saccharomycotina</taxon>
        <taxon>Pichiomycetes</taxon>
        <taxon>Metschnikowiaceae</taxon>
        <taxon>Candidozyma</taxon>
    </lineage>
</organism>
<dbReference type="Gene3D" id="1.10.600.10">
    <property type="entry name" value="Farnesyl Diphosphate Synthase"/>
    <property type="match status" value="1"/>
</dbReference>
<dbReference type="Pfam" id="PF23325">
    <property type="entry name" value="TPR_28"/>
    <property type="match status" value="1"/>
</dbReference>
<dbReference type="SMART" id="SM00222">
    <property type="entry name" value="Sec7"/>
    <property type="match status" value="1"/>
</dbReference>
<dbReference type="Proteomes" id="UP000244406">
    <property type="component" value="Unassembled WGS sequence"/>
</dbReference>